<dbReference type="AlphaFoldDB" id="A0A8C7URC9"/>
<dbReference type="InterPro" id="IPR031367">
    <property type="entry name" value="CCDC24"/>
</dbReference>
<evidence type="ECO:0000313" key="2">
    <source>
        <dbReference type="Ensembl" id="ENSOMYP00000102218.2"/>
    </source>
</evidence>
<protein>
    <submittedName>
        <fullName evidence="2">Uncharacterized protein</fullName>
    </submittedName>
</protein>
<sequence>MEESECPLSVWNVIVEQVPAPELPDIRGLFGDALIDMYTEIHTEAEDTSLPPAEIQLLLATVRERAALEGRDGDADIFRYSPSVVNYALGVHNNCCDTVNSRPPSSGIQFSQSQHSSVSSTTSQDGIDGVRHKLNVTHIDDVVAHLKYVTEQHFQKCQLQTNVSVMRPIKCSQLKFCRICDCKTLVCIHEESQTGKTMSHGVNLSHSQRSAVMK</sequence>
<organism evidence="2 3">
    <name type="scientific">Oncorhynchus mykiss</name>
    <name type="common">Rainbow trout</name>
    <name type="synonym">Salmo gairdneri</name>
    <dbReference type="NCBI Taxonomy" id="8022"/>
    <lineage>
        <taxon>Eukaryota</taxon>
        <taxon>Metazoa</taxon>
        <taxon>Chordata</taxon>
        <taxon>Craniata</taxon>
        <taxon>Vertebrata</taxon>
        <taxon>Euteleostomi</taxon>
        <taxon>Actinopterygii</taxon>
        <taxon>Neopterygii</taxon>
        <taxon>Teleostei</taxon>
        <taxon>Protacanthopterygii</taxon>
        <taxon>Salmoniformes</taxon>
        <taxon>Salmonidae</taxon>
        <taxon>Salmoninae</taxon>
        <taxon>Oncorhynchus</taxon>
    </lineage>
</organism>
<feature type="compositionally biased region" description="Low complexity" evidence="1">
    <location>
        <begin position="109"/>
        <end position="124"/>
    </location>
</feature>
<evidence type="ECO:0000256" key="1">
    <source>
        <dbReference type="SAM" id="MobiDB-lite"/>
    </source>
</evidence>
<reference evidence="2" key="1">
    <citation type="submission" date="2020-07" db="EMBL/GenBank/DDBJ databases">
        <title>A long reads based de novo assembly of the rainbow trout Arlee double haploid line genome.</title>
        <authorList>
            <person name="Gao G."/>
            <person name="Palti Y."/>
        </authorList>
    </citation>
    <scope>NUCLEOTIDE SEQUENCE [LARGE SCALE GENOMIC DNA]</scope>
</reference>
<dbReference type="PANTHER" id="PTHR28601">
    <property type="entry name" value="COILED-COIL DOMAIN-CONTAINING PROTEIN 24"/>
    <property type="match status" value="1"/>
</dbReference>
<dbReference type="PANTHER" id="PTHR28601:SF1">
    <property type="entry name" value="COILED-COIL DOMAIN-CONTAINING PROTEIN 24"/>
    <property type="match status" value="1"/>
</dbReference>
<accession>A0A8C7URC9</accession>
<reference evidence="2" key="3">
    <citation type="submission" date="2025-09" db="UniProtKB">
        <authorList>
            <consortium name="Ensembl"/>
        </authorList>
    </citation>
    <scope>IDENTIFICATION</scope>
</reference>
<dbReference type="GeneTree" id="ENSGT00940000167115"/>
<reference evidence="2" key="2">
    <citation type="submission" date="2025-08" db="UniProtKB">
        <authorList>
            <consortium name="Ensembl"/>
        </authorList>
    </citation>
    <scope>IDENTIFICATION</scope>
</reference>
<dbReference type="Proteomes" id="UP000694395">
    <property type="component" value="Chromosome 28"/>
</dbReference>
<keyword evidence="3" id="KW-1185">Reference proteome</keyword>
<dbReference type="Ensembl" id="ENSOMYT00000110852.2">
    <property type="protein sequence ID" value="ENSOMYP00000102218.2"/>
    <property type="gene ID" value="ENSOMYG00000046086.2"/>
</dbReference>
<name>A0A8C7URC9_ONCMY</name>
<feature type="region of interest" description="Disordered" evidence="1">
    <location>
        <begin position="105"/>
        <end position="126"/>
    </location>
</feature>
<evidence type="ECO:0000313" key="3">
    <source>
        <dbReference type="Proteomes" id="UP000694395"/>
    </source>
</evidence>
<proteinExistence type="predicted"/>
<dbReference type="Pfam" id="PF15669">
    <property type="entry name" value="CCDC24"/>
    <property type="match status" value="1"/>
</dbReference>